<keyword evidence="2" id="KW-1185">Reference proteome</keyword>
<dbReference type="EMBL" id="VSRR010012332">
    <property type="protein sequence ID" value="MPC54404.1"/>
    <property type="molecule type" value="Genomic_DNA"/>
</dbReference>
<comment type="caution">
    <text evidence="1">The sequence shown here is derived from an EMBL/GenBank/DDBJ whole genome shotgun (WGS) entry which is preliminary data.</text>
</comment>
<name>A0A5B7GD07_PORTR</name>
<proteinExistence type="predicted"/>
<sequence length="67" mass="7706">MCSSTEEVKIRLVYPTEDVYPRLDRSVCRSVTGTERTLSRGRTERKFELEMGSLALRRHPICFEGGV</sequence>
<reference evidence="1 2" key="1">
    <citation type="submission" date="2019-05" db="EMBL/GenBank/DDBJ databases">
        <title>Another draft genome of Portunus trituberculatus and its Hox gene families provides insights of decapod evolution.</title>
        <authorList>
            <person name="Jeong J.-H."/>
            <person name="Song I."/>
            <person name="Kim S."/>
            <person name="Choi T."/>
            <person name="Kim D."/>
            <person name="Ryu S."/>
            <person name="Kim W."/>
        </authorList>
    </citation>
    <scope>NUCLEOTIDE SEQUENCE [LARGE SCALE GENOMIC DNA]</scope>
    <source>
        <tissue evidence="1">Muscle</tissue>
    </source>
</reference>
<evidence type="ECO:0000313" key="2">
    <source>
        <dbReference type="Proteomes" id="UP000324222"/>
    </source>
</evidence>
<dbReference type="AlphaFoldDB" id="A0A5B7GD07"/>
<accession>A0A5B7GD07</accession>
<evidence type="ECO:0000313" key="1">
    <source>
        <dbReference type="EMBL" id="MPC54404.1"/>
    </source>
</evidence>
<gene>
    <name evidence="1" type="ORF">E2C01_048320</name>
</gene>
<organism evidence="1 2">
    <name type="scientific">Portunus trituberculatus</name>
    <name type="common">Swimming crab</name>
    <name type="synonym">Neptunus trituberculatus</name>
    <dbReference type="NCBI Taxonomy" id="210409"/>
    <lineage>
        <taxon>Eukaryota</taxon>
        <taxon>Metazoa</taxon>
        <taxon>Ecdysozoa</taxon>
        <taxon>Arthropoda</taxon>
        <taxon>Crustacea</taxon>
        <taxon>Multicrustacea</taxon>
        <taxon>Malacostraca</taxon>
        <taxon>Eumalacostraca</taxon>
        <taxon>Eucarida</taxon>
        <taxon>Decapoda</taxon>
        <taxon>Pleocyemata</taxon>
        <taxon>Brachyura</taxon>
        <taxon>Eubrachyura</taxon>
        <taxon>Portunoidea</taxon>
        <taxon>Portunidae</taxon>
        <taxon>Portuninae</taxon>
        <taxon>Portunus</taxon>
    </lineage>
</organism>
<dbReference type="Proteomes" id="UP000324222">
    <property type="component" value="Unassembled WGS sequence"/>
</dbReference>
<protein>
    <submittedName>
        <fullName evidence="1">Uncharacterized protein</fullName>
    </submittedName>
</protein>